<dbReference type="InterPro" id="IPR036034">
    <property type="entry name" value="PDZ_sf"/>
</dbReference>
<dbReference type="Ensembl" id="ENSCPBT00000042198.1">
    <property type="protein sequence ID" value="ENSCPBP00000035983.1"/>
    <property type="gene ID" value="ENSCPBG00000025024.1"/>
</dbReference>
<dbReference type="Proteomes" id="UP000694380">
    <property type="component" value="Chromosome 4"/>
</dbReference>
<dbReference type="SMART" id="SM00228">
    <property type="entry name" value="PDZ"/>
    <property type="match status" value="4"/>
</dbReference>
<dbReference type="FunFam" id="2.30.42.10:FF:000198">
    <property type="entry name" value="E3 ubiquitin-protein ligase LNX isoform X1"/>
    <property type="match status" value="1"/>
</dbReference>
<dbReference type="AlphaFoldDB" id="A0A8C3ILT5"/>
<evidence type="ECO:0000313" key="5">
    <source>
        <dbReference type="Proteomes" id="UP000694380"/>
    </source>
</evidence>
<dbReference type="FunFam" id="2.30.42.10:FF:000081">
    <property type="entry name" value="Ligand of Numb protein X 2"/>
    <property type="match status" value="1"/>
</dbReference>
<feature type="signal peptide" evidence="2">
    <location>
        <begin position="1"/>
        <end position="15"/>
    </location>
</feature>
<protein>
    <submittedName>
        <fullName evidence="4">Ligand of numb-protein X 1</fullName>
    </submittedName>
</protein>
<organism evidence="4 5">
    <name type="scientific">Chrysemys picta bellii</name>
    <name type="common">Western painted turtle</name>
    <name type="synonym">Emys bellii</name>
    <dbReference type="NCBI Taxonomy" id="8478"/>
    <lineage>
        <taxon>Eukaryota</taxon>
        <taxon>Metazoa</taxon>
        <taxon>Chordata</taxon>
        <taxon>Craniata</taxon>
        <taxon>Vertebrata</taxon>
        <taxon>Euteleostomi</taxon>
        <taxon>Archelosauria</taxon>
        <taxon>Testudinata</taxon>
        <taxon>Testudines</taxon>
        <taxon>Cryptodira</taxon>
        <taxon>Durocryptodira</taxon>
        <taxon>Testudinoidea</taxon>
        <taxon>Emydidae</taxon>
        <taxon>Chrysemys</taxon>
    </lineage>
</organism>
<sequence length="641" mass="70922">MKALLLLVLPWLSPANYIDNVGNLHFLYSELCKGASHYGLTKERKRRSQDDSPDCSATLTVAALGPELSASAAIALMTDEPGLVNPAFSLASEDNQSGSSSGDPSRSNRNRSRPFERSTIRSRSFKKINRALSVLRRTKSGSAVANQADQERECVENCLAAEEDSECSIPLPMRNIQEYGEKSASRVTKNKTESLLLSRFCRSTICKDWKCKWGKKVFPRLYHLIPDGEITSIKINRTDPKESLAVRVVGGSETPLVHIIIQHIYRDGVIARDGRLLPGDMILKVNGMDIINVPHNYALSVLKQPCQVLRLTVLREQRYRCRNNRLSLDAHYNRDDSFHVVLNKGSPDEQLGIKLVRKADEPGVFIFNLLEGGVAARDGQLQENDRVLAINGHDLRYGSPENAAQLIQNTLHAVTCHEKVVSVRKDHTESLGMTVAGGASHREWDLPIYVISVEPGGVISRDGRMKTGDILLNVNGIDLTGVSRSEAVALLKNTTSSVVLKALEMKECEALEDMSHVSLPDTTQNTADNSEWSPSWVMWLQLPRYLYSCKEIVLRRNTAGSLGFSIVGGYEEHSGNKPFFIKSIVGGTPAYNDGRIRCGDILLAVNGRNTSGMMHACLARMLKELKGKITLTLMSWPGTFL</sequence>
<feature type="domain" description="PDZ" evidence="3">
    <location>
        <begin position="339"/>
        <end position="410"/>
    </location>
</feature>
<feature type="chain" id="PRO_5034428712" evidence="2">
    <location>
        <begin position="16"/>
        <end position="641"/>
    </location>
</feature>
<dbReference type="CDD" id="cd06680">
    <property type="entry name" value="PDZ4_LNX1_2-like"/>
    <property type="match status" value="1"/>
</dbReference>
<name>A0A8C3ILT5_CHRPI</name>
<keyword evidence="5" id="KW-1185">Reference proteome</keyword>
<dbReference type="Pfam" id="PF00595">
    <property type="entry name" value="PDZ"/>
    <property type="match status" value="4"/>
</dbReference>
<proteinExistence type="predicted"/>
<dbReference type="CDD" id="cd06677">
    <property type="entry name" value="PDZ1_LNX1_2-like"/>
    <property type="match status" value="1"/>
</dbReference>
<feature type="compositionally biased region" description="Low complexity" evidence="1">
    <location>
        <begin position="97"/>
        <end position="107"/>
    </location>
</feature>
<feature type="region of interest" description="Disordered" evidence="1">
    <location>
        <begin position="86"/>
        <end position="119"/>
    </location>
</feature>
<dbReference type="InterPro" id="IPR001478">
    <property type="entry name" value="PDZ"/>
</dbReference>
<dbReference type="CDD" id="cd06679">
    <property type="entry name" value="PDZ3_LNX1_2-like"/>
    <property type="match status" value="1"/>
</dbReference>
<feature type="domain" description="PDZ" evidence="3">
    <location>
        <begin position="232"/>
        <end position="317"/>
    </location>
</feature>
<gene>
    <name evidence="4" type="primary">LNX1</name>
</gene>
<evidence type="ECO:0000256" key="2">
    <source>
        <dbReference type="SAM" id="SignalP"/>
    </source>
</evidence>
<feature type="domain" description="PDZ" evidence="3">
    <location>
        <begin position="420"/>
        <end position="506"/>
    </location>
</feature>
<dbReference type="PROSITE" id="PS50106">
    <property type="entry name" value="PDZ"/>
    <property type="match status" value="4"/>
</dbReference>
<feature type="domain" description="PDZ" evidence="3">
    <location>
        <begin position="551"/>
        <end position="637"/>
    </location>
</feature>
<dbReference type="PANTHER" id="PTHR19964:SF14">
    <property type="entry name" value="E3 UBIQUITIN-PROTEIN LIGASE LNX"/>
    <property type="match status" value="1"/>
</dbReference>
<dbReference type="PANTHER" id="PTHR19964">
    <property type="entry name" value="MULTIPLE PDZ DOMAIN PROTEIN"/>
    <property type="match status" value="1"/>
</dbReference>
<dbReference type="Gene3D" id="2.30.42.10">
    <property type="match status" value="4"/>
</dbReference>
<dbReference type="GO" id="GO:0006511">
    <property type="term" value="P:ubiquitin-dependent protein catabolic process"/>
    <property type="evidence" value="ECO:0007669"/>
    <property type="project" value="TreeGrafter"/>
</dbReference>
<reference evidence="4" key="2">
    <citation type="submission" date="2025-08" db="UniProtKB">
        <authorList>
            <consortium name="Ensembl"/>
        </authorList>
    </citation>
    <scope>IDENTIFICATION</scope>
</reference>
<dbReference type="GeneTree" id="ENSGT00940000158757"/>
<dbReference type="FunFam" id="2.30.42.10:FF:000164">
    <property type="entry name" value="Ligand of numb-protein X 2"/>
    <property type="match status" value="1"/>
</dbReference>
<evidence type="ECO:0000313" key="4">
    <source>
        <dbReference type="Ensembl" id="ENSCPBP00000035983.1"/>
    </source>
</evidence>
<evidence type="ECO:0000259" key="3">
    <source>
        <dbReference type="PROSITE" id="PS50106"/>
    </source>
</evidence>
<reference evidence="4" key="3">
    <citation type="submission" date="2025-09" db="UniProtKB">
        <authorList>
            <consortium name="Ensembl"/>
        </authorList>
    </citation>
    <scope>IDENTIFICATION</scope>
</reference>
<reference evidence="4" key="1">
    <citation type="journal article" date="2015" name="Genome Biol. Evol.">
        <title>Physical Mapping and Refinement of the Painted Turtle Genome (Chrysemys picta) Inform Amniote Genome Evolution and Challenge Turtle-Bird Chromosomal Conservation.</title>
        <authorList>
            <person name="Badenhorst D."/>
            <person name="Hillier L.W."/>
            <person name="Literman R."/>
            <person name="Montiel E.E."/>
            <person name="Radhakrishnan S."/>
            <person name="Shen Y."/>
            <person name="Minx P."/>
            <person name="Janes D.E."/>
            <person name="Warren W.C."/>
            <person name="Edwards S.V."/>
            <person name="Valenzuela N."/>
        </authorList>
    </citation>
    <scope>NUCLEOTIDE SEQUENCE [LARGE SCALE GENOMIC DNA]</scope>
</reference>
<accession>A0A8C3ILT5</accession>
<dbReference type="SUPFAM" id="SSF50156">
    <property type="entry name" value="PDZ domain-like"/>
    <property type="match status" value="4"/>
</dbReference>
<evidence type="ECO:0000256" key="1">
    <source>
        <dbReference type="SAM" id="MobiDB-lite"/>
    </source>
</evidence>
<keyword evidence="2" id="KW-0732">Signal</keyword>
<dbReference type="GO" id="GO:0005737">
    <property type="term" value="C:cytoplasm"/>
    <property type="evidence" value="ECO:0007669"/>
    <property type="project" value="TreeGrafter"/>
</dbReference>
<dbReference type="InterPro" id="IPR051342">
    <property type="entry name" value="PDZ_scaffold"/>
</dbReference>
<dbReference type="GO" id="GO:0004842">
    <property type="term" value="F:ubiquitin-protein transferase activity"/>
    <property type="evidence" value="ECO:0007669"/>
    <property type="project" value="TreeGrafter"/>
</dbReference>